<proteinExistence type="predicted"/>
<evidence type="ECO:0000313" key="1">
    <source>
        <dbReference type="EMBL" id="CAA9342474.1"/>
    </source>
</evidence>
<gene>
    <name evidence="1" type="ORF">AVDCRST_MAG07-2726</name>
</gene>
<reference evidence="1" key="1">
    <citation type="submission" date="2020-02" db="EMBL/GenBank/DDBJ databases">
        <authorList>
            <person name="Meier V. D."/>
        </authorList>
    </citation>
    <scope>NUCLEOTIDE SEQUENCE</scope>
    <source>
        <strain evidence="1">AVDCRST_MAG07</strain>
    </source>
</reference>
<dbReference type="EMBL" id="CADCUB010000120">
    <property type="protein sequence ID" value="CAA9342474.1"/>
    <property type="molecule type" value="Genomic_DNA"/>
</dbReference>
<protein>
    <submittedName>
        <fullName evidence="1">Uncharacterized protein</fullName>
    </submittedName>
</protein>
<name>A0A6J4LZT3_9ACTN</name>
<accession>A0A6J4LZT3</accession>
<sequence>MAVGQAALRGASFDVAALDAVETRLEVLGDARSRAHAPLLRE</sequence>
<dbReference type="AlphaFoldDB" id="A0A6J4LZT3"/>
<organism evidence="1">
    <name type="scientific">uncultured Frankineae bacterium</name>
    <dbReference type="NCBI Taxonomy" id="437475"/>
    <lineage>
        <taxon>Bacteria</taxon>
        <taxon>Bacillati</taxon>
        <taxon>Actinomycetota</taxon>
        <taxon>Actinomycetes</taxon>
        <taxon>Frankiales</taxon>
        <taxon>environmental samples</taxon>
    </lineage>
</organism>
<feature type="non-terminal residue" evidence="1">
    <location>
        <position position="42"/>
    </location>
</feature>